<keyword evidence="6" id="KW-0472">Membrane</keyword>
<gene>
    <name evidence="9" type="ORF">ACFSJT_19260</name>
</gene>
<name>A0ABW5B0V4_9FLAO</name>
<dbReference type="Proteomes" id="UP001597344">
    <property type="component" value="Unassembled WGS sequence"/>
</dbReference>
<evidence type="ECO:0000256" key="5">
    <source>
        <dbReference type="ARBA" id="ARBA00022692"/>
    </source>
</evidence>
<dbReference type="Gene3D" id="1.20.1600.10">
    <property type="entry name" value="Outer membrane efflux proteins (OEP)"/>
    <property type="match status" value="1"/>
</dbReference>
<keyword evidence="7" id="KW-0998">Cell outer membrane</keyword>
<evidence type="ECO:0000256" key="6">
    <source>
        <dbReference type="ARBA" id="ARBA00023136"/>
    </source>
</evidence>
<dbReference type="SUPFAM" id="SSF56954">
    <property type="entry name" value="Outer membrane efflux proteins (OEP)"/>
    <property type="match status" value="1"/>
</dbReference>
<dbReference type="InterPro" id="IPR051906">
    <property type="entry name" value="TolC-like"/>
</dbReference>
<keyword evidence="3" id="KW-0813">Transport</keyword>
<sequence length="469" mass="53768">MRTTIQLFQKPTKPFWSGNKTDLKSISMKFLNIRFLFLLTSVFISTTIVAQDNVFLSLEDALGLATQNNTDITIANAQVHSTEYALKEAKGNYLPKLFISAGYNRNIKRQVIFLPDGLGLGDTATELGLDNDYQASLNLSFPIFSKFNIANKKFTQTRLNFQKEVSRGVEQSIVNATKKAYFAYLITKEVVKVQQNGLNNAQKIVEDIERRVQQGTLTDFDLTSARVQVANAKNRLLEAQSNIVPVGNSLKLLLGLQPEINLVLTDSLTIIEKELQLVDHIETMLNQNSRLKQMDLDIELSEKQIKMTKTSYYPTVDVIGNYSYQAQENNFRISDYNWIRTSLVGLQLQFPIFNGTVTKNKVNQAKIAREIAIGEKEYATRKYRMYYEELLTELQFYFQKTEIQQENMKLTAEALMLAKKRYQFGIGTFLEVNDAELSYTRARLSWLQAISDYNTTYYDYQLLIGKDLK</sequence>
<comment type="similarity">
    <text evidence="2">Belongs to the outer membrane factor (OMF) (TC 1.B.17) family.</text>
</comment>
<proteinExistence type="inferred from homology"/>
<organism evidence="9 10">
    <name type="scientific">Aquimarina celericrescens</name>
    <dbReference type="NCBI Taxonomy" id="1964542"/>
    <lineage>
        <taxon>Bacteria</taxon>
        <taxon>Pseudomonadati</taxon>
        <taxon>Bacteroidota</taxon>
        <taxon>Flavobacteriia</taxon>
        <taxon>Flavobacteriales</taxon>
        <taxon>Flavobacteriaceae</taxon>
        <taxon>Aquimarina</taxon>
    </lineage>
</organism>
<keyword evidence="10" id="KW-1185">Reference proteome</keyword>
<evidence type="ECO:0000313" key="9">
    <source>
        <dbReference type="EMBL" id="MFD2188948.1"/>
    </source>
</evidence>
<evidence type="ECO:0000256" key="7">
    <source>
        <dbReference type="ARBA" id="ARBA00023237"/>
    </source>
</evidence>
<evidence type="ECO:0000256" key="3">
    <source>
        <dbReference type="ARBA" id="ARBA00022448"/>
    </source>
</evidence>
<evidence type="ECO:0000256" key="8">
    <source>
        <dbReference type="SAM" id="Coils"/>
    </source>
</evidence>
<dbReference type="Pfam" id="PF02321">
    <property type="entry name" value="OEP"/>
    <property type="match status" value="2"/>
</dbReference>
<keyword evidence="5" id="KW-0812">Transmembrane</keyword>
<dbReference type="RefSeq" id="WP_378321972.1">
    <property type="nucleotide sequence ID" value="NZ_JBHUHY010000033.1"/>
</dbReference>
<accession>A0ABW5B0V4</accession>
<dbReference type="EMBL" id="JBHUHY010000033">
    <property type="protein sequence ID" value="MFD2188948.1"/>
    <property type="molecule type" value="Genomic_DNA"/>
</dbReference>
<protein>
    <submittedName>
        <fullName evidence="9">TolC family protein</fullName>
    </submittedName>
</protein>
<comment type="subcellular location">
    <subcellularLocation>
        <location evidence="1">Cell outer membrane</location>
    </subcellularLocation>
</comment>
<evidence type="ECO:0000313" key="10">
    <source>
        <dbReference type="Proteomes" id="UP001597344"/>
    </source>
</evidence>
<dbReference type="PANTHER" id="PTHR30026">
    <property type="entry name" value="OUTER MEMBRANE PROTEIN TOLC"/>
    <property type="match status" value="1"/>
</dbReference>
<evidence type="ECO:0000256" key="4">
    <source>
        <dbReference type="ARBA" id="ARBA00022452"/>
    </source>
</evidence>
<keyword evidence="4" id="KW-1134">Transmembrane beta strand</keyword>
<reference evidence="10" key="1">
    <citation type="journal article" date="2019" name="Int. J. Syst. Evol. Microbiol.">
        <title>The Global Catalogue of Microorganisms (GCM) 10K type strain sequencing project: providing services to taxonomists for standard genome sequencing and annotation.</title>
        <authorList>
            <consortium name="The Broad Institute Genomics Platform"/>
            <consortium name="The Broad Institute Genome Sequencing Center for Infectious Disease"/>
            <person name="Wu L."/>
            <person name="Ma J."/>
        </authorList>
    </citation>
    <scope>NUCLEOTIDE SEQUENCE [LARGE SCALE GENOMIC DNA]</scope>
    <source>
        <strain evidence="10">DT92</strain>
    </source>
</reference>
<keyword evidence="8" id="KW-0175">Coiled coil</keyword>
<evidence type="ECO:0000256" key="1">
    <source>
        <dbReference type="ARBA" id="ARBA00004442"/>
    </source>
</evidence>
<comment type="caution">
    <text evidence="9">The sequence shown here is derived from an EMBL/GenBank/DDBJ whole genome shotgun (WGS) entry which is preliminary data.</text>
</comment>
<feature type="coiled-coil region" evidence="8">
    <location>
        <begin position="191"/>
        <end position="242"/>
    </location>
</feature>
<dbReference type="InterPro" id="IPR003423">
    <property type="entry name" value="OMP_efflux"/>
</dbReference>
<dbReference type="PANTHER" id="PTHR30026:SF20">
    <property type="entry name" value="OUTER MEMBRANE PROTEIN TOLC"/>
    <property type="match status" value="1"/>
</dbReference>
<evidence type="ECO:0000256" key="2">
    <source>
        <dbReference type="ARBA" id="ARBA00007613"/>
    </source>
</evidence>